<dbReference type="AlphaFoldDB" id="A0A2V0P9G4"/>
<evidence type="ECO:0000256" key="1">
    <source>
        <dbReference type="SAM" id="MobiDB-lite"/>
    </source>
</evidence>
<comment type="caution">
    <text evidence="2">The sequence shown here is derived from an EMBL/GenBank/DDBJ whole genome shotgun (WGS) entry which is preliminary data.</text>
</comment>
<protein>
    <submittedName>
        <fullName evidence="2">Uncharacterized protein</fullName>
    </submittedName>
</protein>
<feature type="compositionally biased region" description="Low complexity" evidence="1">
    <location>
        <begin position="79"/>
        <end position="92"/>
    </location>
</feature>
<feature type="region of interest" description="Disordered" evidence="1">
    <location>
        <begin position="79"/>
        <end position="116"/>
    </location>
</feature>
<gene>
    <name evidence="2" type="ORF">Rsub_09840</name>
</gene>
<dbReference type="InParanoid" id="A0A2V0P9G4"/>
<sequence>MSAMISTSARAAGRPPCSGAPTCRPRAARPRAAARAAASRGPLFVRPDVPDFDAFDPAKAVASYARTAAAMAAASQQAAAAAAAQPAAAPGEQTGGGAAGAQQAPAGRGFSWDEIL</sequence>
<keyword evidence="3" id="KW-1185">Reference proteome</keyword>
<reference evidence="2 3" key="1">
    <citation type="journal article" date="2018" name="Sci. Rep.">
        <title>Raphidocelis subcapitata (=Pseudokirchneriella subcapitata) provides an insight into genome evolution and environmental adaptations in the Sphaeropleales.</title>
        <authorList>
            <person name="Suzuki S."/>
            <person name="Yamaguchi H."/>
            <person name="Nakajima N."/>
            <person name="Kawachi M."/>
        </authorList>
    </citation>
    <scope>NUCLEOTIDE SEQUENCE [LARGE SCALE GENOMIC DNA]</scope>
    <source>
        <strain evidence="2 3">NIES-35</strain>
    </source>
</reference>
<evidence type="ECO:0000313" key="3">
    <source>
        <dbReference type="Proteomes" id="UP000247498"/>
    </source>
</evidence>
<name>A0A2V0P9G4_9CHLO</name>
<dbReference type="EMBL" id="BDRX01000081">
    <property type="protein sequence ID" value="GBF96498.1"/>
    <property type="molecule type" value="Genomic_DNA"/>
</dbReference>
<feature type="region of interest" description="Disordered" evidence="1">
    <location>
        <begin position="1"/>
        <end position="49"/>
    </location>
</feature>
<dbReference type="Proteomes" id="UP000247498">
    <property type="component" value="Unassembled WGS sequence"/>
</dbReference>
<accession>A0A2V0P9G4</accession>
<evidence type="ECO:0000313" key="2">
    <source>
        <dbReference type="EMBL" id="GBF96498.1"/>
    </source>
</evidence>
<proteinExistence type="predicted"/>
<organism evidence="2 3">
    <name type="scientific">Raphidocelis subcapitata</name>
    <dbReference type="NCBI Taxonomy" id="307507"/>
    <lineage>
        <taxon>Eukaryota</taxon>
        <taxon>Viridiplantae</taxon>
        <taxon>Chlorophyta</taxon>
        <taxon>core chlorophytes</taxon>
        <taxon>Chlorophyceae</taxon>
        <taxon>CS clade</taxon>
        <taxon>Sphaeropleales</taxon>
        <taxon>Selenastraceae</taxon>
        <taxon>Raphidocelis</taxon>
    </lineage>
</organism>